<evidence type="ECO:0000256" key="5">
    <source>
        <dbReference type="ARBA" id="ARBA00022801"/>
    </source>
</evidence>
<dbReference type="Pfam" id="PF00295">
    <property type="entry name" value="Glyco_hydro_28"/>
    <property type="match status" value="1"/>
</dbReference>
<evidence type="ECO:0000256" key="3">
    <source>
        <dbReference type="ARBA" id="ARBA00022512"/>
    </source>
</evidence>
<evidence type="ECO:0000256" key="1">
    <source>
        <dbReference type="ARBA" id="ARBA00004191"/>
    </source>
</evidence>
<dbReference type="Proteomes" id="UP000631114">
    <property type="component" value="Unassembled WGS sequence"/>
</dbReference>
<dbReference type="EMBL" id="JADFTS010000008">
    <property type="protein sequence ID" value="KAF9593881.1"/>
    <property type="molecule type" value="Genomic_DNA"/>
</dbReference>
<evidence type="ECO:0000256" key="2">
    <source>
        <dbReference type="ARBA" id="ARBA00008834"/>
    </source>
</evidence>
<sequence>MTKTRLRGITSMNSKFFHIVILYCKDFHGTGIEISAPANSPNTNGIHIEMSIGVLISNSVIGTGNSEVGKSFRRQATQEASHSPNSQASSSTKYGVGSGVNTDLEQVNPGVSTEISNQHEDMEYKSCKSDRYKDGVVA</sequence>
<comment type="similarity">
    <text evidence="2 8">Belongs to the glycosyl hydrolase 28 family.</text>
</comment>
<feature type="compositionally biased region" description="Low complexity" evidence="9">
    <location>
        <begin position="81"/>
        <end position="91"/>
    </location>
</feature>
<dbReference type="InterPro" id="IPR011050">
    <property type="entry name" value="Pectin_lyase_fold/virulence"/>
</dbReference>
<dbReference type="PANTHER" id="PTHR31375">
    <property type="match status" value="1"/>
</dbReference>
<dbReference type="InterPro" id="IPR012334">
    <property type="entry name" value="Pectin_lyas_fold"/>
</dbReference>
<feature type="compositionally biased region" description="Polar residues" evidence="9">
    <location>
        <begin position="66"/>
        <end position="80"/>
    </location>
</feature>
<evidence type="ECO:0000256" key="8">
    <source>
        <dbReference type="RuleBase" id="RU361169"/>
    </source>
</evidence>
<feature type="region of interest" description="Disordered" evidence="9">
    <location>
        <begin position="66"/>
        <end position="138"/>
    </location>
</feature>
<gene>
    <name evidence="10" type="ORF">IFM89_025815</name>
</gene>
<evidence type="ECO:0000256" key="7">
    <source>
        <dbReference type="ARBA" id="ARBA00023316"/>
    </source>
</evidence>
<dbReference type="AlphaFoldDB" id="A0A835H5Z9"/>
<keyword evidence="5 8" id="KW-0378">Hydrolase</keyword>
<evidence type="ECO:0000256" key="4">
    <source>
        <dbReference type="ARBA" id="ARBA00022525"/>
    </source>
</evidence>
<proteinExistence type="inferred from homology"/>
<evidence type="ECO:0000256" key="6">
    <source>
        <dbReference type="ARBA" id="ARBA00023295"/>
    </source>
</evidence>
<keyword evidence="11" id="KW-1185">Reference proteome</keyword>
<dbReference type="GO" id="GO:0004650">
    <property type="term" value="F:polygalacturonase activity"/>
    <property type="evidence" value="ECO:0007669"/>
    <property type="project" value="InterPro"/>
</dbReference>
<keyword evidence="6 8" id="KW-0326">Glycosidase</keyword>
<dbReference type="GO" id="GO:0005975">
    <property type="term" value="P:carbohydrate metabolic process"/>
    <property type="evidence" value="ECO:0007669"/>
    <property type="project" value="InterPro"/>
</dbReference>
<evidence type="ECO:0000313" key="10">
    <source>
        <dbReference type="EMBL" id="KAF9593881.1"/>
    </source>
</evidence>
<dbReference type="Gene3D" id="2.160.20.10">
    <property type="entry name" value="Single-stranded right-handed beta-helix, Pectin lyase-like"/>
    <property type="match status" value="1"/>
</dbReference>
<evidence type="ECO:0000313" key="11">
    <source>
        <dbReference type="Proteomes" id="UP000631114"/>
    </source>
</evidence>
<comment type="caution">
    <text evidence="10">The sequence shown here is derived from an EMBL/GenBank/DDBJ whole genome shotgun (WGS) entry which is preliminary data.</text>
</comment>
<name>A0A835H5Z9_9MAGN</name>
<feature type="compositionally biased region" description="Polar residues" evidence="9">
    <location>
        <begin position="99"/>
        <end position="116"/>
    </location>
</feature>
<accession>A0A835H5Z9</accession>
<protein>
    <submittedName>
        <fullName evidence="10">Uncharacterized protein</fullName>
    </submittedName>
</protein>
<dbReference type="InterPro" id="IPR000743">
    <property type="entry name" value="Glyco_hydro_28"/>
</dbReference>
<dbReference type="SUPFAM" id="SSF51126">
    <property type="entry name" value="Pectin lyase-like"/>
    <property type="match status" value="1"/>
</dbReference>
<evidence type="ECO:0000256" key="9">
    <source>
        <dbReference type="SAM" id="MobiDB-lite"/>
    </source>
</evidence>
<keyword evidence="4" id="KW-0964">Secreted</keyword>
<comment type="subcellular location">
    <subcellularLocation>
        <location evidence="1">Secreted</location>
        <location evidence="1">Cell wall</location>
    </subcellularLocation>
</comment>
<organism evidence="10 11">
    <name type="scientific">Coptis chinensis</name>
    <dbReference type="NCBI Taxonomy" id="261450"/>
    <lineage>
        <taxon>Eukaryota</taxon>
        <taxon>Viridiplantae</taxon>
        <taxon>Streptophyta</taxon>
        <taxon>Embryophyta</taxon>
        <taxon>Tracheophyta</taxon>
        <taxon>Spermatophyta</taxon>
        <taxon>Magnoliopsida</taxon>
        <taxon>Ranunculales</taxon>
        <taxon>Ranunculaceae</taxon>
        <taxon>Coptidoideae</taxon>
        <taxon>Coptis</taxon>
    </lineage>
</organism>
<feature type="compositionally biased region" description="Basic and acidic residues" evidence="9">
    <location>
        <begin position="117"/>
        <end position="138"/>
    </location>
</feature>
<dbReference type="GO" id="GO:0071555">
    <property type="term" value="P:cell wall organization"/>
    <property type="evidence" value="ECO:0007669"/>
    <property type="project" value="UniProtKB-KW"/>
</dbReference>
<keyword evidence="7" id="KW-0961">Cell wall biogenesis/degradation</keyword>
<reference evidence="10 11" key="1">
    <citation type="submission" date="2020-10" db="EMBL/GenBank/DDBJ databases">
        <title>The Coptis chinensis genome and diversification of protoberbering-type alkaloids.</title>
        <authorList>
            <person name="Wang B."/>
            <person name="Shu S."/>
            <person name="Song C."/>
            <person name="Liu Y."/>
        </authorList>
    </citation>
    <scope>NUCLEOTIDE SEQUENCE [LARGE SCALE GENOMIC DNA]</scope>
    <source>
        <strain evidence="10">HL-2020</strain>
        <tissue evidence="10">Leaf</tissue>
    </source>
</reference>
<dbReference type="OrthoDB" id="187139at2759"/>
<keyword evidence="3" id="KW-0134">Cell wall</keyword>